<evidence type="ECO:0000256" key="2">
    <source>
        <dbReference type="ARBA" id="ARBA00022741"/>
    </source>
</evidence>
<evidence type="ECO:0000313" key="7">
    <source>
        <dbReference type="Proteomes" id="UP000255467"/>
    </source>
</evidence>
<sequence length="378" mass="41322">MSQDAIRGYSVIVKTPPTVGVEEELLLVDPRTGIPVGRNADVARTAADLGIDLQLELTRCQVEINTRVHSTTPELLKELRELRRGVSACAEKNDALLLAVAVPPTVPPDEPVTATPRYRRIAANFGLLAHEQGLCGCHVHVAVPDREAALRVSDYLRPWLPLLLALTANSSVYHGLDTEYASWRSVLWRRWPSAGAPPRFASAADYDAAVARMLSLGVILDRKMVYWDIRPSARFPTVEIRVSDVPATVEETALLATLIRAAVMTAHRHIEAGRCAPAVPDDVLRAAYWRAARSGLDGDGIDPVRGQPLPMRELLRGFVDHLAPALDELGDRAFVDETVAALLDRGNGARRQRAALRVRGDLGDVLDVLAEATLYTCR</sequence>
<evidence type="ECO:0000313" key="6">
    <source>
        <dbReference type="EMBL" id="SUD49021.1"/>
    </source>
</evidence>
<dbReference type="GO" id="GO:0042398">
    <property type="term" value="P:modified amino acid biosynthetic process"/>
    <property type="evidence" value="ECO:0007669"/>
    <property type="project" value="InterPro"/>
</dbReference>
<evidence type="ECO:0000256" key="5">
    <source>
        <dbReference type="HAMAP-Rule" id="MF_01609"/>
    </source>
</evidence>
<dbReference type="EMBL" id="UGRY01000006">
    <property type="protein sequence ID" value="SUD49021.1"/>
    <property type="molecule type" value="Genomic_DNA"/>
</dbReference>
<dbReference type="PANTHER" id="PTHR36510:SF1">
    <property type="entry name" value="GLUTAMATE--CYSTEINE LIGASE 2-RELATED"/>
    <property type="match status" value="1"/>
</dbReference>
<keyword evidence="2 5" id="KW-0547">Nucleotide-binding</keyword>
<evidence type="ECO:0000256" key="1">
    <source>
        <dbReference type="ARBA" id="ARBA00022598"/>
    </source>
</evidence>
<dbReference type="InterPro" id="IPR006336">
    <property type="entry name" value="GCS2"/>
</dbReference>
<accession>A0A379JLD8</accession>
<dbReference type="AlphaFoldDB" id="A0A379JLD8"/>
<dbReference type="HAMAP" id="MF_01609">
    <property type="entry name" value="Glu_cys_ligase_2"/>
    <property type="match status" value="1"/>
</dbReference>
<keyword evidence="7" id="KW-1185">Reference proteome</keyword>
<dbReference type="GO" id="GO:0005524">
    <property type="term" value="F:ATP binding"/>
    <property type="evidence" value="ECO:0007669"/>
    <property type="project" value="UniProtKB-KW"/>
</dbReference>
<evidence type="ECO:0000256" key="3">
    <source>
        <dbReference type="ARBA" id="ARBA00022840"/>
    </source>
</evidence>
<comment type="similarity">
    <text evidence="5">Belongs to the glutamate--cysteine ligase type 2 family. YbdK subfamily.</text>
</comment>
<dbReference type="GO" id="GO:0004357">
    <property type="term" value="F:glutamate-cysteine ligase activity"/>
    <property type="evidence" value="ECO:0007669"/>
    <property type="project" value="UniProtKB-EC"/>
</dbReference>
<keyword evidence="1 5" id="KW-0436">Ligase</keyword>
<dbReference type="Proteomes" id="UP000255467">
    <property type="component" value="Unassembled WGS sequence"/>
</dbReference>
<comment type="catalytic activity">
    <reaction evidence="4 5">
        <text>L-cysteine + L-glutamate + ATP = gamma-L-glutamyl-L-cysteine + ADP + phosphate + H(+)</text>
        <dbReference type="Rhea" id="RHEA:13285"/>
        <dbReference type="ChEBI" id="CHEBI:15378"/>
        <dbReference type="ChEBI" id="CHEBI:29985"/>
        <dbReference type="ChEBI" id="CHEBI:30616"/>
        <dbReference type="ChEBI" id="CHEBI:35235"/>
        <dbReference type="ChEBI" id="CHEBI:43474"/>
        <dbReference type="ChEBI" id="CHEBI:58173"/>
        <dbReference type="ChEBI" id="CHEBI:456216"/>
        <dbReference type="EC" id="6.3.2.2"/>
    </reaction>
</comment>
<proteinExistence type="inferred from homology"/>
<gene>
    <name evidence="6" type="primary">ybdK_2</name>
    <name evidence="6" type="ORF">NCTC1934_06371</name>
</gene>
<dbReference type="STRING" id="1406858.GCA_000710895_00961"/>
<comment type="function">
    <text evidence="5">ATP-dependent carboxylate-amine ligase which exhibits weak glutamate--cysteine ligase activity.</text>
</comment>
<dbReference type="InterPro" id="IPR011793">
    <property type="entry name" value="YbdK"/>
</dbReference>
<dbReference type="InterPro" id="IPR014746">
    <property type="entry name" value="Gln_synth/guanido_kin_cat_dom"/>
</dbReference>
<reference evidence="6 7" key="1">
    <citation type="submission" date="2018-06" db="EMBL/GenBank/DDBJ databases">
        <authorList>
            <consortium name="Pathogen Informatics"/>
            <person name="Doyle S."/>
        </authorList>
    </citation>
    <scope>NUCLEOTIDE SEQUENCE [LARGE SCALE GENOMIC DNA]</scope>
    <source>
        <strain evidence="6 7">NCTC1934</strain>
    </source>
</reference>
<name>A0A379JLD8_9NOCA</name>
<dbReference type="InterPro" id="IPR050141">
    <property type="entry name" value="GCL_type2/YbdK_subfam"/>
</dbReference>
<protein>
    <recommendedName>
        <fullName evidence="5">Putative glutamate--cysteine ligase 2</fullName>
        <ecNumber evidence="5">6.3.2.2</ecNumber>
    </recommendedName>
    <alternativeName>
        <fullName evidence="5">Gamma-glutamylcysteine synthetase 2</fullName>
        <shortName evidence="5">GCS 2</shortName>
        <shortName evidence="5">Gamma-GCS 2</shortName>
    </alternativeName>
</protein>
<dbReference type="SUPFAM" id="SSF55931">
    <property type="entry name" value="Glutamine synthetase/guanido kinase"/>
    <property type="match status" value="1"/>
</dbReference>
<keyword evidence="3 5" id="KW-0067">ATP-binding</keyword>
<evidence type="ECO:0000256" key="4">
    <source>
        <dbReference type="ARBA" id="ARBA00048819"/>
    </source>
</evidence>
<organism evidence="6 7">
    <name type="scientific">Nocardia otitidiscaviarum</name>
    <dbReference type="NCBI Taxonomy" id="1823"/>
    <lineage>
        <taxon>Bacteria</taxon>
        <taxon>Bacillati</taxon>
        <taxon>Actinomycetota</taxon>
        <taxon>Actinomycetes</taxon>
        <taxon>Mycobacteriales</taxon>
        <taxon>Nocardiaceae</taxon>
        <taxon>Nocardia</taxon>
    </lineage>
</organism>
<dbReference type="Pfam" id="PF04107">
    <property type="entry name" value="GCS2"/>
    <property type="match status" value="1"/>
</dbReference>
<dbReference type="EC" id="6.3.2.2" evidence="5"/>
<dbReference type="Gene3D" id="3.30.590.20">
    <property type="match status" value="1"/>
</dbReference>
<dbReference type="NCBIfam" id="NF010041">
    <property type="entry name" value="PRK13517.1-1"/>
    <property type="match status" value="1"/>
</dbReference>
<dbReference type="PANTHER" id="PTHR36510">
    <property type="entry name" value="GLUTAMATE--CYSTEINE LIGASE 2-RELATED"/>
    <property type="match status" value="1"/>
</dbReference>
<dbReference type="NCBIfam" id="TIGR02050">
    <property type="entry name" value="gshA_cyan_rel"/>
    <property type="match status" value="1"/>
</dbReference>